<evidence type="ECO:0000313" key="2">
    <source>
        <dbReference type="Proteomes" id="UP001500266"/>
    </source>
</evidence>
<gene>
    <name evidence="1" type="ORF">GCM10022416_46660</name>
</gene>
<dbReference type="Proteomes" id="UP001500266">
    <property type="component" value="Unassembled WGS sequence"/>
</dbReference>
<keyword evidence="2" id="KW-1185">Reference proteome</keyword>
<sequence>MNTDAAGARSAAPAVALGTADAVSDAAHQRLGLDGTGRRPPTAAVRRVIAVPLIVFLRRRVDRPPWTGWA</sequence>
<organism evidence="1 2">
    <name type="scientific">Actinomadura keratinilytica</name>
    <dbReference type="NCBI Taxonomy" id="547461"/>
    <lineage>
        <taxon>Bacteria</taxon>
        <taxon>Bacillati</taxon>
        <taxon>Actinomycetota</taxon>
        <taxon>Actinomycetes</taxon>
        <taxon>Streptosporangiales</taxon>
        <taxon>Thermomonosporaceae</taxon>
        <taxon>Actinomadura</taxon>
    </lineage>
</organism>
<accession>A0ABP7Z903</accession>
<dbReference type="RefSeq" id="WP_345023682.1">
    <property type="nucleotide sequence ID" value="NZ_BAABDO010000086.1"/>
</dbReference>
<reference evidence="2" key="1">
    <citation type="journal article" date="2019" name="Int. J. Syst. Evol. Microbiol.">
        <title>The Global Catalogue of Microorganisms (GCM) 10K type strain sequencing project: providing services to taxonomists for standard genome sequencing and annotation.</title>
        <authorList>
            <consortium name="The Broad Institute Genomics Platform"/>
            <consortium name="The Broad Institute Genome Sequencing Center for Infectious Disease"/>
            <person name="Wu L."/>
            <person name="Ma J."/>
        </authorList>
    </citation>
    <scope>NUCLEOTIDE SEQUENCE [LARGE SCALE GENOMIC DNA]</scope>
    <source>
        <strain evidence="2">JCM 17316</strain>
    </source>
</reference>
<proteinExistence type="predicted"/>
<evidence type="ECO:0000313" key="1">
    <source>
        <dbReference type="EMBL" id="GAA4150431.1"/>
    </source>
</evidence>
<comment type="caution">
    <text evidence="1">The sequence shown here is derived from an EMBL/GenBank/DDBJ whole genome shotgun (WGS) entry which is preliminary data.</text>
</comment>
<name>A0ABP7Z903_9ACTN</name>
<dbReference type="EMBL" id="BAABDO010000086">
    <property type="protein sequence ID" value="GAA4150431.1"/>
    <property type="molecule type" value="Genomic_DNA"/>
</dbReference>
<protein>
    <submittedName>
        <fullName evidence="1">Uncharacterized protein</fullName>
    </submittedName>
</protein>